<feature type="domain" description="tRNA nucleotidyltransferase/poly(A) polymerase RNA and SrmB- binding" evidence="12">
    <location>
        <begin position="211"/>
        <end position="270"/>
    </location>
</feature>
<evidence type="ECO:0000259" key="11">
    <source>
        <dbReference type="Pfam" id="PF12626"/>
    </source>
</evidence>
<proteinExistence type="inferred from homology"/>
<keyword evidence="3 7" id="KW-0547">Nucleotide-binding</keyword>
<comment type="catalytic activity">
    <reaction evidence="7">
        <text>RNA(n) + ATP = RNA(n)-3'-adenine ribonucleotide + diphosphate</text>
        <dbReference type="Rhea" id="RHEA:11332"/>
        <dbReference type="Rhea" id="RHEA-COMP:14527"/>
        <dbReference type="Rhea" id="RHEA-COMP:17347"/>
        <dbReference type="ChEBI" id="CHEBI:30616"/>
        <dbReference type="ChEBI" id="CHEBI:33019"/>
        <dbReference type="ChEBI" id="CHEBI:140395"/>
        <dbReference type="ChEBI" id="CHEBI:173115"/>
        <dbReference type="EC" id="2.7.7.19"/>
    </reaction>
</comment>
<dbReference type="CDD" id="cd05398">
    <property type="entry name" value="NT_ClassII-CCAase"/>
    <property type="match status" value="1"/>
</dbReference>
<dbReference type="PANTHER" id="PTHR43051">
    <property type="entry name" value="POLYNUCLEOTIDE ADENYLYLTRANSFERASE FAMILY PROTEIN"/>
    <property type="match status" value="1"/>
</dbReference>
<feature type="active site" evidence="7">
    <location>
        <position position="70"/>
    </location>
</feature>
<feature type="domain" description="Poly A polymerase head" evidence="10">
    <location>
        <begin position="52"/>
        <end position="183"/>
    </location>
</feature>
<dbReference type="GO" id="GO:0003723">
    <property type="term" value="F:RNA binding"/>
    <property type="evidence" value="ECO:0007669"/>
    <property type="project" value="UniProtKB-UniRule"/>
</dbReference>
<comment type="similarity">
    <text evidence="7 8">Belongs to the tRNA nucleotidyltransferase/poly(A) polymerase family.</text>
</comment>
<dbReference type="EMBL" id="PIPQ01000004">
    <property type="protein sequence ID" value="RUO40043.1"/>
    <property type="molecule type" value="Genomic_DNA"/>
</dbReference>
<evidence type="ECO:0000256" key="1">
    <source>
        <dbReference type="ARBA" id="ARBA00022664"/>
    </source>
</evidence>
<dbReference type="InterPro" id="IPR002646">
    <property type="entry name" value="PolA_pol_head_dom"/>
</dbReference>
<dbReference type="InterPro" id="IPR043519">
    <property type="entry name" value="NT_sf"/>
</dbReference>
<dbReference type="Pfam" id="PF01743">
    <property type="entry name" value="PolyA_pol"/>
    <property type="match status" value="1"/>
</dbReference>
<comment type="function">
    <text evidence="7">Adds poly(A) tail to the 3' end of many RNAs, which usually targets these RNAs for decay. Plays a significant role in the global control of gene expression, through influencing the rate of transcript degradation, and in the general RNA quality control.</text>
</comment>
<keyword evidence="5 7" id="KW-0694">RNA-binding</keyword>
<dbReference type="Gene3D" id="1.10.3090.10">
    <property type="entry name" value="cca-adding enzyme, domain 2"/>
    <property type="match status" value="1"/>
</dbReference>
<evidence type="ECO:0000259" key="10">
    <source>
        <dbReference type="Pfam" id="PF01743"/>
    </source>
</evidence>
<dbReference type="NCBIfam" id="TIGR01942">
    <property type="entry name" value="pcnB"/>
    <property type="match status" value="1"/>
</dbReference>
<evidence type="ECO:0000256" key="7">
    <source>
        <dbReference type="HAMAP-Rule" id="MF_00957"/>
    </source>
</evidence>
<evidence type="ECO:0000256" key="9">
    <source>
        <dbReference type="SAM" id="MobiDB-lite"/>
    </source>
</evidence>
<feature type="domain" description="Polymerase A arginine-rich C-terminal" evidence="11">
    <location>
        <begin position="330"/>
        <end position="444"/>
    </location>
</feature>
<dbReference type="AlphaFoldDB" id="A0A432X182"/>
<dbReference type="Pfam" id="PF12626">
    <property type="entry name" value="PolyA_pol_arg_C"/>
    <property type="match status" value="1"/>
</dbReference>
<evidence type="ECO:0000313" key="14">
    <source>
        <dbReference type="Proteomes" id="UP000286976"/>
    </source>
</evidence>
<evidence type="ECO:0000259" key="12">
    <source>
        <dbReference type="Pfam" id="PF12627"/>
    </source>
</evidence>
<dbReference type="Proteomes" id="UP000286976">
    <property type="component" value="Unassembled WGS sequence"/>
</dbReference>
<evidence type="ECO:0000256" key="6">
    <source>
        <dbReference type="ARBA" id="ARBA00023163"/>
    </source>
</evidence>
<feature type="active site" evidence="7">
    <location>
        <position position="72"/>
    </location>
</feature>
<keyword evidence="6 7" id="KW-0804">Transcription</keyword>
<protein>
    <recommendedName>
        <fullName evidence="7">Poly(A) polymerase I</fullName>
        <shortName evidence="7">PAP I</shortName>
        <ecNumber evidence="7">2.7.7.19</ecNumber>
    </recommendedName>
</protein>
<feature type="region of interest" description="Disordered" evidence="9">
    <location>
        <begin position="419"/>
        <end position="446"/>
    </location>
</feature>
<evidence type="ECO:0000256" key="3">
    <source>
        <dbReference type="ARBA" id="ARBA00022741"/>
    </source>
</evidence>
<dbReference type="InterPro" id="IPR010206">
    <property type="entry name" value="PolA_pol_I"/>
</dbReference>
<sequence length="446" mass="50820">MARNLMPSKKTNATPAVVVQKIPRDKHPISRKDISENAIKVLYRLHKGGFDAYLVGGCVRDLLLGITPKDFDVVTNATPEQVRQLFKNCRLIGRRFRLAHIMFGRDIIEVATFRGPHEEDKTKNSNVSRTNDEGMILRDNVYGTIEEDAVRRDFTVNALYYNIADFAIYDFVGGMADLEEGVLKLIGDPEERYREDPVRMLRAVRFATKLGLRIDDSCRNPIPRLAHLLDDIPAARLFEEFLKVFMSGKAVANFEVLNEHGLMAPLFPVLKMPLKDPASIEYRMVHQAFTDTDERLQAGKSVNPGFLFAAILWYPMLARANEISQEASFTEYESYQMAAADAVSLQARSISIPKRFSLPMRDIWILQLRLTQTAPRKALRLLSHPKFRAGYDFLLLRAKVEGDKQLHSLAAFWTKMQAENPGVAPSPSKPVAKRRRPRRRRPPRKS</sequence>
<keyword evidence="13" id="KW-0548">Nucleotidyltransferase</keyword>
<dbReference type="Pfam" id="PF12627">
    <property type="entry name" value="PolyA_pol_RNAbd"/>
    <property type="match status" value="1"/>
</dbReference>
<feature type="active site" evidence="7">
    <location>
        <position position="153"/>
    </location>
</feature>
<dbReference type="SUPFAM" id="SSF81891">
    <property type="entry name" value="Poly A polymerase C-terminal region-like"/>
    <property type="match status" value="1"/>
</dbReference>
<dbReference type="GO" id="GO:0006397">
    <property type="term" value="P:mRNA processing"/>
    <property type="evidence" value="ECO:0007669"/>
    <property type="project" value="UniProtKB-KW"/>
</dbReference>
<keyword evidence="2 7" id="KW-0808">Transferase</keyword>
<comment type="caution">
    <text evidence="13">The sequence shown here is derived from an EMBL/GenBank/DDBJ whole genome shotgun (WGS) entry which is preliminary data.</text>
</comment>
<dbReference type="PANTHER" id="PTHR43051:SF1">
    <property type="entry name" value="POLYNUCLEOTIDE ADENYLYLTRANSFERASE FAMILY PROTEIN"/>
    <property type="match status" value="1"/>
</dbReference>
<dbReference type="EC" id="2.7.7.19" evidence="7"/>
<dbReference type="Gene3D" id="3.30.460.10">
    <property type="entry name" value="Beta Polymerase, domain 2"/>
    <property type="match status" value="1"/>
</dbReference>
<evidence type="ECO:0000256" key="4">
    <source>
        <dbReference type="ARBA" id="ARBA00022840"/>
    </source>
</evidence>
<evidence type="ECO:0000256" key="5">
    <source>
        <dbReference type="ARBA" id="ARBA00022884"/>
    </source>
</evidence>
<organism evidence="13 14">
    <name type="scientific">Aliidiomarina taiwanensis</name>
    <dbReference type="NCBI Taxonomy" id="946228"/>
    <lineage>
        <taxon>Bacteria</taxon>
        <taxon>Pseudomonadati</taxon>
        <taxon>Pseudomonadota</taxon>
        <taxon>Gammaproteobacteria</taxon>
        <taxon>Alteromonadales</taxon>
        <taxon>Idiomarinaceae</taxon>
        <taxon>Aliidiomarina</taxon>
    </lineage>
</organism>
<accession>A0A432X182</accession>
<feature type="compositionally biased region" description="Basic residues" evidence="9">
    <location>
        <begin position="431"/>
        <end position="446"/>
    </location>
</feature>
<reference evidence="13 14" key="1">
    <citation type="journal article" date="2011" name="Front. Microbiol.">
        <title>Genomic signatures of strain selection and enhancement in Bacillus atrophaeus var. globigii, a historical biowarfare simulant.</title>
        <authorList>
            <person name="Gibbons H.S."/>
            <person name="Broomall S.M."/>
            <person name="McNew L.A."/>
            <person name="Daligault H."/>
            <person name="Chapman C."/>
            <person name="Bruce D."/>
            <person name="Karavis M."/>
            <person name="Krepps M."/>
            <person name="McGregor P.A."/>
            <person name="Hong C."/>
            <person name="Park K.H."/>
            <person name="Akmal A."/>
            <person name="Feldman A."/>
            <person name="Lin J.S."/>
            <person name="Chang W.E."/>
            <person name="Higgs B.W."/>
            <person name="Demirev P."/>
            <person name="Lindquist J."/>
            <person name="Liem A."/>
            <person name="Fochler E."/>
            <person name="Read T.D."/>
            <person name="Tapia R."/>
            <person name="Johnson S."/>
            <person name="Bishop-Lilly K.A."/>
            <person name="Detter C."/>
            <person name="Han C."/>
            <person name="Sozhamannan S."/>
            <person name="Rosenzweig C.N."/>
            <person name="Skowronski E.W."/>
        </authorList>
    </citation>
    <scope>NUCLEOTIDE SEQUENCE [LARGE SCALE GENOMIC DNA]</scope>
    <source>
        <strain evidence="13 14">AIT1</strain>
    </source>
</reference>
<dbReference type="InterPro" id="IPR052191">
    <property type="entry name" value="tRNA_ntf/polyA_polymerase_I"/>
</dbReference>
<name>A0A432X182_9GAMM</name>
<keyword evidence="4 7" id="KW-0067">ATP-binding</keyword>
<dbReference type="FunFam" id="3.30.460.10:FF:000035">
    <property type="entry name" value="Poly(A) polymerase I"/>
    <property type="match status" value="1"/>
</dbReference>
<evidence type="ECO:0000313" key="13">
    <source>
        <dbReference type="EMBL" id="RUO40043.1"/>
    </source>
</evidence>
<dbReference type="InterPro" id="IPR032828">
    <property type="entry name" value="PolyA_RNA-bd"/>
</dbReference>
<evidence type="ECO:0000256" key="2">
    <source>
        <dbReference type="ARBA" id="ARBA00022679"/>
    </source>
</evidence>
<gene>
    <name evidence="7" type="primary">pcnB</name>
    <name evidence="13" type="ORF">CWE15_07810</name>
</gene>
<dbReference type="GO" id="GO:1990817">
    <property type="term" value="F:poly(A) RNA polymerase activity"/>
    <property type="evidence" value="ECO:0007669"/>
    <property type="project" value="UniProtKB-UniRule"/>
</dbReference>
<dbReference type="InterPro" id="IPR025866">
    <property type="entry name" value="PolyA_pol_arg_C_dom"/>
</dbReference>
<dbReference type="OrthoDB" id="9805698at2"/>
<dbReference type="HAMAP" id="MF_00957">
    <property type="entry name" value="PolyA_pol"/>
    <property type="match status" value="1"/>
</dbReference>
<dbReference type="GO" id="GO:0005524">
    <property type="term" value="F:ATP binding"/>
    <property type="evidence" value="ECO:0007669"/>
    <property type="project" value="UniProtKB-UniRule"/>
</dbReference>
<keyword evidence="14" id="KW-1185">Reference proteome</keyword>
<dbReference type="GO" id="GO:0043633">
    <property type="term" value="P:polyadenylation-dependent RNA catabolic process"/>
    <property type="evidence" value="ECO:0007669"/>
    <property type="project" value="InterPro"/>
</dbReference>
<keyword evidence="1 7" id="KW-0507">mRNA processing</keyword>
<dbReference type="SUPFAM" id="SSF81301">
    <property type="entry name" value="Nucleotidyltransferase"/>
    <property type="match status" value="1"/>
</dbReference>
<evidence type="ECO:0000256" key="8">
    <source>
        <dbReference type="RuleBase" id="RU003953"/>
    </source>
</evidence>